<comment type="similarity">
    <text evidence="1">Belongs to the DNA polymerase type-Y family.</text>
</comment>
<dbReference type="EMBL" id="JTGH01000010">
    <property type="protein sequence ID" value="KIF60339.1"/>
    <property type="molecule type" value="Genomic_DNA"/>
</dbReference>
<dbReference type="GO" id="GO:0003887">
    <property type="term" value="F:DNA-directed DNA polymerase activity"/>
    <property type="evidence" value="ECO:0007669"/>
    <property type="project" value="TreeGrafter"/>
</dbReference>
<dbReference type="GO" id="GO:0003684">
    <property type="term" value="F:damaged DNA binding"/>
    <property type="evidence" value="ECO:0007669"/>
    <property type="project" value="InterPro"/>
</dbReference>
<dbReference type="Gene3D" id="1.10.150.20">
    <property type="entry name" value="5' to 3' exonuclease, C-terminal subdomain"/>
    <property type="match status" value="1"/>
</dbReference>
<reference evidence="7 8" key="1">
    <citation type="submission" date="2014-11" db="EMBL/GenBank/DDBJ databases">
        <title>Draft genome sequence of Pseudomonas fluorescens strains SF4c SF39a.</title>
        <authorList>
            <person name="Underwood G.E."/>
            <person name="Ly L.K."/>
            <person name="Bitzer A.S."/>
            <person name="Godino A."/>
            <person name="Bucci V."/>
            <person name="Fischer S."/>
            <person name="Silby M.W."/>
        </authorList>
    </citation>
    <scope>NUCLEOTIDE SEQUENCE [LARGE SCALE GENOMIC DNA]</scope>
    <source>
        <strain evidence="7 8">SF4c</strain>
    </source>
</reference>
<dbReference type="InterPro" id="IPR001126">
    <property type="entry name" value="UmuC"/>
</dbReference>
<dbReference type="Pfam" id="PF11799">
    <property type="entry name" value="IMS_C"/>
    <property type="match status" value="1"/>
</dbReference>
<dbReference type="PANTHER" id="PTHR11076:SF34">
    <property type="entry name" value="PROTEIN UMUC"/>
    <property type="match status" value="1"/>
</dbReference>
<dbReference type="InterPro" id="IPR043502">
    <property type="entry name" value="DNA/RNA_pol_sf"/>
</dbReference>
<dbReference type="SUPFAM" id="SSF56672">
    <property type="entry name" value="DNA/RNA polymerases"/>
    <property type="match status" value="1"/>
</dbReference>
<evidence type="ECO:0000259" key="6">
    <source>
        <dbReference type="PROSITE" id="PS50173"/>
    </source>
</evidence>
<dbReference type="Gene3D" id="3.40.1170.60">
    <property type="match status" value="1"/>
</dbReference>
<evidence type="ECO:0000313" key="8">
    <source>
        <dbReference type="Proteomes" id="UP000031587"/>
    </source>
</evidence>
<evidence type="ECO:0000256" key="4">
    <source>
        <dbReference type="ARBA" id="ARBA00023204"/>
    </source>
</evidence>
<protein>
    <submittedName>
        <fullName evidence="7">DNA polymerase V subunit UmuC</fullName>
    </submittedName>
</protein>
<dbReference type="GO" id="GO:0006281">
    <property type="term" value="P:DNA repair"/>
    <property type="evidence" value="ECO:0007669"/>
    <property type="project" value="UniProtKB-KW"/>
</dbReference>
<keyword evidence="4" id="KW-0234">DNA repair</keyword>
<evidence type="ECO:0000313" key="7">
    <source>
        <dbReference type="EMBL" id="KIF60339.1"/>
    </source>
</evidence>
<dbReference type="InterPro" id="IPR025188">
    <property type="entry name" value="DUF4113"/>
</dbReference>
<dbReference type="GO" id="GO:0005829">
    <property type="term" value="C:cytosol"/>
    <property type="evidence" value="ECO:0007669"/>
    <property type="project" value="TreeGrafter"/>
</dbReference>
<keyword evidence="5" id="KW-0742">SOS response</keyword>
<dbReference type="Gene3D" id="3.30.70.270">
    <property type="match status" value="1"/>
</dbReference>
<evidence type="ECO:0000256" key="1">
    <source>
        <dbReference type="ARBA" id="ARBA00010945"/>
    </source>
</evidence>
<dbReference type="Pfam" id="PF13438">
    <property type="entry name" value="DUF4113"/>
    <property type="match status" value="1"/>
</dbReference>
<evidence type="ECO:0000256" key="2">
    <source>
        <dbReference type="ARBA" id="ARBA00022763"/>
    </source>
</evidence>
<dbReference type="RefSeq" id="WP_039768448.1">
    <property type="nucleotide sequence ID" value="NZ_JTGH01000010.1"/>
</dbReference>
<feature type="domain" description="UmuC" evidence="6">
    <location>
        <begin position="8"/>
        <end position="192"/>
    </location>
</feature>
<keyword evidence="2" id="KW-0227">DNA damage</keyword>
<keyword evidence="3" id="KW-0741">SOS mutagenesis</keyword>
<accession>A0AAE2DJS9</accession>
<evidence type="ECO:0000256" key="3">
    <source>
        <dbReference type="ARBA" id="ARBA00023199"/>
    </source>
</evidence>
<dbReference type="NCBIfam" id="NF002955">
    <property type="entry name" value="PRK03609.1"/>
    <property type="match status" value="1"/>
</dbReference>
<dbReference type="Pfam" id="PF00817">
    <property type="entry name" value="IMS"/>
    <property type="match status" value="1"/>
</dbReference>
<organism evidence="7 8">
    <name type="scientific">Pseudomonas fluorescens</name>
    <dbReference type="NCBI Taxonomy" id="294"/>
    <lineage>
        <taxon>Bacteria</taxon>
        <taxon>Pseudomonadati</taxon>
        <taxon>Pseudomonadota</taxon>
        <taxon>Gammaproteobacteria</taxon>
        <taxon>Pseudomonadales</taxon>
        <taxon>Pseudomonadaceae</taxon>
        <taxon>Pseudomonas</taxon>
    </lineage>
</organism>
<sequence length="426" mass="48047">MSLKRPTYALVDCNSFYWSCERLFRPELRQTPVVGLSNNDGCVIARTPEAKALGIKMGDPFFKIRDALKAKGVVAFSSNYELYGDISSRVQRTIESMAPRVEVYSIDESFADLTGIAEPLSDFARLIQARVRGWTGMPVGIGNGHTKTLAKAAQHASKIFKERTGGVVDLRADHAVKWLLKRMPTKDVWGVGRRISGKLEADGVTTAWRLANADPKTIRQRYGVVLERTVRELMGEPCIELQEAEPDRQAICTSRMFGERVTTLEAMREAVASYMHRAAQKLRMQQSLTAVFRVAVLTSPFDNGPRYANSVMCYPPYPTDDVLLLTRVAMKGLEVIWRDGFRYSKAEILLMDLRKRGEFTGDLFTPSQPAKSDELMRVLDRINVKFGKNALHTGRTPIEAAWAMKREMMSRSYTTSINQLMRFRAV</sequence>
<name>A0AAE2DJS9_PSEFL</name>
<dbReference type="AlphaFoldDB" id="A0AAE2DJS9"/>
<gene>
    <name evidence="7" type="ORF">QS95_12625</name>
</gene>
<evidence type="ECO:0000256" key="5">
    <source>
        <dbReference type="ARBA" id="ARBA00023236"/>
    </source>
</evidence>
<dbReference type="InterPro" id="IPR050116">
    <property type="entry name" value="DNA_polymerase-Y"/>
</dbReference>
<dbReference type="InterPro" id="IPR017961">
    <property type="entry name" value="DNA_pol_Y-fam_little_finger"/>
</dbReference>
<dbReference type="PROSITE" id="PS50173">
    <property type="entry name" value="UMUC"/>
    <property type="match status" value="1"/>
</dbReference>
<dbReference type="PANTHER" id="PTHR11076">
    <property type="entry name" value="DNA REPAIR POLYMERASE UMUC / TRANSFERASE FAMILY MEMBER"/>
    <property type="match status" value="1"/>
</dbReference>
<dbReference type="CDD" id="cd01700">
    <property type="entry name" value="PolY_Pol_V_umuC"/>
    <property type="match status" value="1"/>
</dbReference>
<comment type="caution">
    <text evidence="7">The sequence shown here is derived from an EMBL/GenBank/DDBJ whole genome shotgun (WGS) entry which is preliminary data.</text>
</comment>
<dbReference type="GO" id="GO:0042276">
    <property type="term" value="P:error-prone translesion synthesis"/>
    <property type="evidence" value="ECO:0007669"/>
    <property type="project" value="TreeGrafter"/>
</dbReference>
<dbReference type="InterPro" id="IPR043128">
    <property type="entry name" value="Rev_trsase/Diguanyl_cyclase"/>
</dbReference>
<proteinExistence type="inferred from homology"/>
<dbReference type="GO" id="GO:0009432">
    <property type="term" value="P:SOS response"/>
    <property type="evidence" value="ECO:0007669"/>
    <property type="project" value="UniProtKB-KW"/>
</dbReference>
<dbReference type="Proteomes" id="UP000031587">
    <property type="component" value="Unassembled WGS sequence"/>
</dbReference>